<dbReference type="PANTHER" id="PTHR10942">
    <property type="entry name" value="LEISHMANOLYSIN-LIKE PEPTIDASE"/>
    <property type="match status" value="1"/>
</dbReference>
<gene>
    <name evidence="10" type="ORF">TVAG_030520</name>
</gene>
<dbReference type="FunFam" id="3.90.132.10:FF:000003">
    <property type="entry name" value="GP63-like"/>
    <property type="match status" value="1"/>
</dbReference>
<evidence type="ECO:0000256" key="7">
    <source>
        <dbReference type="PIRSR" id="PIRSR601577-1"/>
    </source>
</evidence>
<comment type="similarity">
    <text evidence="1">Belongs to the peptidase M8 family.</text>
</comment>
<dbReference type="GO" id="GO:0007155">
    <property type="term" value="P:cell adhesion"/>
    <property type="evidence" value="ECO:0007669"/>
    <property type="project" value="InterPro"/>
</dbReference>
<reference evidence="10" key="2">
    <citation type="journal article" date="2007" name="Science">
        <title>Draft genome sequence of the sexually transmitted pathogen Trichomonas vaginalis.</title>
        <authorList>
            <person name="Carlton J.M."/>
            <person name="Hirt R.P."/>
            <person name="Silva J.C."/>
            <person name="Delcher A.L."/>
            <person name="Schatz M."/>
            <person name="Zhao Q."/>
            <person name="Wortman J.R."/>
            <person name="Bidwell S.L."/>
            <person name="Alsmark U.C.M."/>
            <person name="Besteiro S."/>
            <person name="Sicheritz-Ponten T."/>
            <person name="Noel C.J."/>
            <person name="Dacks J.B."/>
            <person name="Foster P.G."/>
            <person name="Simillion C."/>
            <person name="Van de Peer Y."/>
            <person name="Miranda-Saavedra D."/>
            <person name="Barton G.J."/>
            <person name="Westrop G.D."/>
            <person name="Mueller S."/>
            <person name="Dessi D."/>
            <person name="Fiori P.L."/>
            <person name="Ren Q."/>
            <person name="Paulsen I."/>
            <person name="Zhang H."/>
            <person name="Bastida-Corcuera F.D."/>
            <person name="Simoes-Barbosa A."/>
            <person name="Brown M.T."/>
            <person name="Hayes R.D."/>
            <person name="Mukherjee M."/>
            <person name="Okumura C.Y."/>
            <person name="Schneider R."/>
            <person name="Smith A.J."/>
            <person name="Vanacova S."/>
            <person name="Villalvazo M."/>
            <person name="Haas B.J."/>
            <person name="Pertea M."/>
            <person name="Feldblyum T.V."/>
            <person name="Utterback T.R."/>
            <person name="Shu C.L."/>
            <person name="Osoegawa K."/>
            <person name="de Jong P.J."/>
            <person name="Hrdy I."/>
            <person name="Horvathova L."/>
            <person name="Zubacova Z."/>
            <person name="Dolezal P."/>
            <person name="Malik S.B."/>
            <person name="Logsdon J.M. Jr."/>
            <person name="Henze K."/>
            <person name="Gupta A."/>
            <person name="Wang C.C."/>
            <person name="Dunne R.L."/>
            <person name="Upcroft J.A."/>
            <person name="Upcroft P."/>
            <person name="White O."/>
            <person name="Salzberg S.L."/>
            <person name="Tang P."/>
            <person name="Chiu C.-H."/>
            <person name="Lee Y.-S."/>
            <person name="Embley T.M."/>
            <person name="Coombs G.H."/>
            <person name="Mottram J.C."/>
            <person name="Tachezy J."/>
            <person name="Fraser-Liggett C.M."/>
            <person name="Johnson P.J."/>
        </authorList>
    </citation>
    <scope>NUCLEOTIDE SEQUENCE [LARGE SCALE GENOMIC DNA]</scope>
    <source>
        <strain evidence="10">G3</strain>
    </source>
</reference>
<evidence type="ECO:0000256" key="8">
    <source>
        <dbReference type="PIRSR" id="PIRSR601577-2"/>
    </source>
</evidence>
<evidence type="ECO:0000256" key="5">
    <source>
        <dbReference type="ARBA" id="ARBA00022833"/>
    </source>
</evidence>
<feature type="transmembrane region" description="Helical" evidence="9">
    <location>
        <begin position="398"/>
        <end position="423"/>
    </location>
</feature>
<dbReference type="EMBL" id="DS113538">
    <property type="protein sequence ID" value="EAY02379.1"/>
    <property type="molecule type" value="Genomic_DNA"/>
</dbReference>
<dbReference type="PANTHER" id="PTHR10942:SF0">
    <property type="entry name" value="LEISHMANOLYSIN-LIKE PEPTIDASE"/>
    <property type="match status" value="1"/>
</dbReference>
<feature type="binding site" evidence="8">
    <location>
        <position position="33"/>
    </location>
    <ligand>
        <name>Zn(2+)</name>
        <dbReference type="ChEBI" id="CHEBI:29105"/>
        <note>catalytic</note>
    </ligand>
</feature>
<dbReference type="VEuPathDB" id="TrichDB:TVAGG3_0257040"/>
<dbReference type="GO" id="GO:0008233">
    <property type="term" value="F:peptidase activity"/>
    <property type="evidence" value="ECO:0000318"/>
    <property type="project" value="GO_Central"/>
</dbReference>
<dbReference type="InterPro" id="IPR001577">
    <property type="entry name" value="Peptidase_M8"/>
</dbReference>
<evidence type="ECO:0000256" key="9">
    <source>
        <dbReference type="SAM" id="Phobius"/>
    </source>
</evidence>
<keyword evidence="5 8" id="KW-0862">Zinc</keyword>
<sequence length="435" mass="49913">MIVFNPRATPEKVVNETDWDNNFYMTILHELTHALGFGDTLFKDYHPYENPEPHKNPVCKLTKFGRDYTFLVTPYSHIFAKKRFGVETFIGDNNTNCPAGIELEDGGSSGTAGSHLEYRTYNTENMVGEDINYPVPFLRFTDAMLAILMDTGNYKVNWANAKPLVYGHPESIDGKPIPDFAINPPQLSFPSNYLISPNDFTGFDYNHYGNYDYLHQQSDVDCQNPQFDLYCKAKDTFYNPKNFPYFYANILADFQTIPYPSQVCEKGKAILPGLTFTEYCYDYVCHGYDSFEIKISEKVIITCNKENAGLSSYYQLPMSDEEGNIQIENRIFTCPDPERFCRTMKLSSMNFDKDPLDPNTKVLEGEPQEKPEWIFDYSDLEKEREKTNPPKKGSPLKVGYIVLIVIVALVVVAAIAVAVYFIYFQKENLIHFQTL</sequence>
<evidence type="ECO:0000256" key="6">
    <source>
        <dbReference type="ARBA" id="ARBA00023049"/>
    </source>
</evidence>
<dbReference type="AlphaFoldDB" id="A2EY91"/>
<dbReference type="GO" id="GO:0005737">
    <property type="term" value="C:cytoplasm"/>
    <property type="evidence" value="ECO:0000318"/>
    <property type="project" value="GO_Central"/>
</dbReference>
<keyword evidence="4" id="KW-0378">Hydrolase</keyword>
<dbReference type="GO" id="GO:0006508">
    <property type="term" value="P:proteolysis"/>
    <property type="evidence" value="ECO:0007669"/>
    <property type="project" value="UniProtKB-KW"/>
</dbReference>
<evidence type="ECO:0000256" key="4">
    <source>
        <dbReference type="ARBA" id="ARBA00022801"/>
    </source>
</evidence>
<feature type="binding site" evidence="8">
    <location>
        <position position="115"/>
    </location>
    <ligand>
        <name>Zn(2+)</name>
        <dbReference type="ChEBI" id="CHEBI:29105"/>
        <note>catalytic</note>
    </ligand>
</feature>
<keyword evidence="11" id="KW-1185">Reference proteome</keyword>
<evidence type="ECO:0000256" key="3">
    <source>
        <dbReference type="ARBA" id="ARBA00022723"/>
    </source>
</evidence>
<reference evidence="10" key="1">
    <citation type="submission" date="2006-10" db="EMBL/GenBank/DDBJ databases">
        <authorList>
            <person name="Amadeo P."/>
            <person name="Zhao Q."/>
            <person name="Wortman J."/>
            <person name="Fraser-Liggett C."/>
            <person name="Carlton J."/>
        </authorList>
    </citation>
    <scope>NUCLEOTIDE SEQUENCE</scope>
    <source>
        <strain evidence="10">G3</strain>
    </source>
</reference>
<dbReference type="Proteomes" id="UP000001542">
    <property type="component" value="Unassembled WGS sequence"/>
</dbReference>
<keyword evidence="9" id="KW-0812">Transmembrane</keyword>
<dbReference type="SMR" id="A2EY91"/>
<keyword evidence="9" id="KW-0472">Membrane</keyword>
<evidence type="ECO:0000256" key="2">
    <source>
        <dbReference type="ARBA" id="ARBA00022670"/>
    </source>
</evidence>
<dbReference type="GO" id="GO:0004222">
    <property type="term" value="F:metalloendopeptidase activity"/>
    <property type="evidence" value="ECO:0007669"/>
    <property type="project" value="InterPro"/>
</dbReference>
<keyword evidence="2" id="KW-0645">Protease</keyword>
<evidence type="ECO:0000313" key="11">
    <source>
        <dbReference type="Proteomes" id="UP000001542"/>
    </source>
</evidence>
<dbReference type="SUPFAM" id="SSF55486">
    <property type="entry name" value="Metalloproteases ('zincins'), catalytic domain"/>
    <property type="match status" value="1"/>
</dbReference>
<dbReference type="Gene3D" id="3.90.132.10">
    <property type="entry name" value="Leishmanolysin , domain 2"/>
    <property type="match status" value="1"/>
</dbReference>
<feature type="active site" evidence="7">
    <location>
        <position position="30"/>
    </location>
</feature>
<evidence type="ECO:0000313" key="10">
    <source>
        <dbReference type="EMBL" id="EAY02379.1"/>
    </source>
</evidence>
<organism evidence="10 11">
    <name type="scientific">Trichomonas vaginalis (strain ATCC PRA-98 / G3)</name>
    <dbReference type="NCBI Taxonomy" id="412133"/>
    <lineage>
        <taxon>Eukaryota</taxon>
        <taxon>Metamonada</taxon>
        <taxon>Parabasalia</taxon>
        <taxon>Trichomonadida</taxon>
        <taxon>Trichomonadidae</taxon>
        <taxon>Trichomonas</taxon>
    </lineage>
</organism>
<keyword evidence="9" id="KW-1133">Transmembrane helix</keyword>
<dbReference type="OrthoDB" id="527990at2759"/>
<name>A2EY91_TRIV3</name>
<dbReference type="InParanoid" id="A2EY91"/>
<protein>
    <submittedName>
        <fullName evidence="10">GP63-like</fullName>
    </submittedName>
</protein>
<dbReference type="GO" id="GO:0046872">
    <property type="term" value="F:metal ion binding"/>
    <property type="evidence" value="ECO:0007669"/>
    <property type="project" value="UniProtKB-KW"/>
</dbReference>
<keyword evidence="3 8" id="KW-0479">Metal-binding</keyword>
<comment type="cofactor">
    <cofactor evidence="8">
        <name>Zn(2+)</name>
        <dbReference type="ChEBI" id="CHEBI:29105"/>
    </cofactor>
    <text evidence="8">Binds 1 zinc ion per subunit.</text>
</comment>
<dbReference type="VEuPathDB" id="TrichDB:TVAG_030520"/>
<dbReference type="Pfam" id="PF01457">
    <property type="entry name" value="Peptidase_M8"/>
    <property type="match status" value="1"/>
</dbReference>
<keyword evidence="6 8" id="KW-0482">Metalloprotease</keyword>
<evidence type="ECO:0000256" key="1">
    <source>
        <dbReference type="ARBA" id="ARBA00005860"/>
    </source>
</evidence>
<dbReference type="GO" id="GO:0016020">
    <property type="term" value="C:membrane"/>
    <property type="evidence" value="ECO:0007669"/>
    <property type="project" value="InterPro"/>
</dbReference>
<accession>A2EY91</accession>
<proteinExistence type="inferred from homology"/>
<feature type="binding site" evidence="8">
    <location>
        <position position="29"/>
    </location>
    <ligand>
        <name>Zn(2+)</name>
        <dbReference type="ChEBI" id="CHEBI:29105"/>
        <note>catalytic</note>
    </ligand>
</feature>